<evidence type="ECO:0000313" key="10">
    <source>
        <dbReference type="EMBL" id="OBS10422.1"/>
    </source>
</evidence>
<feature type="chain" id="PRO_5009999716" description="Thiol:disulfide interchange protein" evidence="7">
    <location>
        <begin position="26"/>
        <end position="251"/>
    </location>
</feature>
<comment type="similarity">
    <text evidence="2 7">Belongs to the thioredoxin family. DsbC subfamily.</text>
</comment>
<accession>A0A1A6C786</accession>
<dbReference type="InterPro" id="IPR012336">
    <property type="entry name" value="Thioredoxin-like_fold"/>
</dbReference>
<dbReference type="PANTHER" id="PTHR35272:SF3">
    <property type="entry name" value="THIOL:DISULFIDE INTERCHANGE PROTEIN DSBC"/>
    <property type="match status" value="1"/>
</dbReference>
<dbReference type="InterPro" id="IPR051470">
    <property type="entry name" value="Thiol:disulfide_interchange"/>
</dbReference>
<dbReference type="Pfam" id="PF10411">
    <property type="entry name" value="DsbC_N"/>
    <property type="match status" value="1"/>
</dbReference>
<evidence type="ECO:0000256" key="6">
    <source>
        <dbReference type="ARBA" id="ARBA00023284"/>
    </source>
</evidence>
<comment type="function">
    <text evidence="7">Required for disulfide bond formation in some periplasmic proteins. Acts by transferring its disulfide bond to other proteins and is reduced in the process.</text>
</comment>
<keyword evidence="3 7" id="KW-0732">Signal</keyword>
<dbReference type="STRING" id="160660.BJI67_09390"/>
<sequence>MSLISKRLFVSTLACCLLMPAAALADAGKTAADGAKALRQRLVKLIPGQAPDAVEPTPIPGLFQVRYGLKVFYLTGNGRYLIQGQLVDLKDRQNLTDTSLDKARLGLIDALPASSFIEYRPKGKARYTISVFSDVDCPYCRALHAEVPALNRKGVAVRYLFFPRSGPDTPSYYTAVSAWCAKDRQTAFTRAMEGKAIPKATCANPVKRDFDLGVRFGVEGTPTIVLQNGQVLPGYLPVDKLMQAIKDASAS</sequence>
<reference evidence="10 11" key="1">
    <citation type="journal article" date="2014" name="Genome Announc.">
        <title>Draft Genome Sequence of the Iron-Oxidizing, Acidophilic, and Halotolerant 'Thiobacillus prosperus' Type Strain DSM 5130.</title>
        <authorList>
            <person name="Ossandon F.J."/>
            <person name="Cardenas J.P."/>
            <person name="Corbett M."/>
            <person name="Quatrini R."/>
            <person name="Holmes D.S."/>
            <person name="Watkin E."/>
        </authorList>
    </citation>
    <scope>NUCLEOTIDE SEQUENCE [LARGE SCALE GENOMIC DNA]</scope>
    <source>
        <strain evidence="10 11">DSM 5130</strain>
    </source>
</reference>
<dbReference type="GO" id="GO:0042597">
    <property type="term" value="C:periplasmic space"/>
    <property type="evidence" value="ECO:0007669"/>
    <property type="project" value="UniProtKB-SubCell"/>
</dbReference>
<dbReference type="Proteomes" id="UP000029273">
    <property type="component" value="Unassembled WGS sequence"/>
</dbReference>
<dbReference type="InterPro" id="IPR009094">
    <property type="entry name" value="DiS-bond_isomerase_DsbC/G_N_sf"/>
</dbReference>
<evidence type="ECO:0000256" key="2">
    <source>
        <dbReference type="ARBA" id="ARBA00009813"/>
    </source>
</evidence>
<evidence type="ECO:0000259" key="8">
    <source>
        <dbReference type="Pfam" id="PF10411"/>
    </source>
</evidence>
<evidence type="ECO:0000256" key="5">
    <source>
        <dbReference type="ARBA" id="ARBA00023157"/>
    </source>
</evidence>
<protein>
    <recommendedName>
        <fullName evidence="7">Thiol:disulfide interchange protein</fullName>
    </recommendedName>
</protein>
<proteinExistence type="inferred from homology"/>
<dbReference type="Pfam" id="PF13098">
    <property type="entry name" value="Thioredoxin_2"/>
    <property type="match status" value="1"/>
</dbReference>
<feature type="signal peptide" evidence="7">
    <location>
        <begin position="1"/>
        <end position="25"/>
    </location>
</feature>
<dbReference type="CDD" id="cd03020">
    <property type="entry name" value="DsbA_DsbC_DsbG"/>
    <property type="match status" value="1"/>
</dbReference>
<evidence type="ECO:0000256" key="4">
    <source>
        <dbReference type="ARBA" id="ARBA00022764"/>
    </source>
</evidence>
<dbReference type="Gene3D" id="3.40.30.10">
    <property type="entry name" value="Glutaredoxin"/>
    <property type="match status" value="1"/>
</dbReference>
<dbReference type="SUPFAM" id="SSF52833">
    <property type="entry name" value="Thioredoxin-like"/>
    <property type="match status" value="1"/>
</dbReference>
<feature type="domain" description="Disulphide bond isomerase DsbC/G N-terminal" evidence="8">
    <location>
        <begin position="30"/>
        <end position="97"/>
    </location>
</feature>
<keyword evidence="6 7" id="KW-0676">Redox-active center</keyword>
<keyword evidence="4 7" id="KW-0574">Periplasm</keyword>
<comment type="subcellular location">
    <subcellularLocation>
        <location evidence="1 7">Periplasm</location>
    </subcellularLocation>
</comment>
<keyword evidence="11" id="KW-1185">Reference proteome</keyword>
<name>A0A1A6C786_9GAMM</name>
<organism evidence="10 11">
    <name type="scientific">Acidihalobacter prosperus</name>
    <dbReference type="NCBI Taxonomy" id="160660"/>
    <lineage>
        <taxon>Bacteria</taxon>
        <taxon>Pseudomonadati</taxon>
        <taxon>Pseudomonadota</taxon>
        <taxon>Gammaproteobacteria</taxon>
        <taxon>Chromatiales</taxon>
        <taxon>Ectothiorhodospiraceae</taxon>
        <taxon>Acidihalobacter</taxon>
    </lineage>
</organism>
<feature type="domain" description="Thioredoxin-like fold" evidence="9">
    <location>
        <begin position="122"/>
        <end position="244"/>
    </location>
</feature>
<dbReference type="InterPro" id="IPR018950">
    <property type="entry name" value="DiS-bond_isomerase_DsbC/G_N"/>
</dbReference>
<evidence type="ECO:0000256" key="7">
    <source>
        <dbReference type="RuleBase" id="RU364038"/>
    </source>
</evidence>
<dbReference type="PANTHER" id="PTHR35272">
    <property type="entry name" value="THIOL:DISULFIDE INTERCHANGE PROTEIN DSBC-RELATED"/>
    <property type="match status" value="1"/>
</dbReference>
<evidence type="ECO:0000259" key="9">
    <source>
        <dbReference type="Pfam" id="PF13098"/>
    </source>
</evidence>
<dbReference type="InterPro" id="IPR033954">
    <property type="entry name" value="DiS-bond_Isoase_DsbC/G"/>
</dbReference>
<evidence type="ECO:0000313" key="11">
    <source>
        <dbReference type="Proteomes" id="UP000029273"/>
    </source>
</evidence>
<dbReference type="SUPFAM" id="SSF54423">
    <property type="entry name" value="DsbC/DsbG N-terminal domain-like"/>
    <property type="match status" value="1"/>
</dbReference>
<dbReference type="RefSeq" id="WP_038087314.1">
    <property type="nucleotide sequence ID" value="NZ_JQSG02000001.1"/>
</dbReference>
<dbReference type="AlphaFoldDB" id="A0A1A6C786"/>
<evidence type="ECO:0000256" key="3">
    <source>
        <dbReference type="ARBA" id="ARBA00022729"/>
    </source>
</evidence>
<dbReference type="Gene3D" id="3.10.450.70">
    <property type="entry name" value="Disulphide bond isomerase, DsbC/G, N-terminal"/>
    <property type="match status" value="1"/>
</dbReference>
<dbReference type="EMBL" id="JQSG02000001">
    <property type="protein sequence ID" value="OBS10422.1"/>
    <property type="molecule type" value="Genomic_DNA"/>
</dbReference>
<gene>
    <name evidence="10" type="ORF">Thpro_020138</name>
</gene>
<dbReference type="InterPro" id="IPR036249">
    <property type="entry name" value="Thioredoxin-like_sf"/>
</dbReference>
<dbReference type="OrthoDB" id="12976at2"/>
<keyword evidence="5" id="KW-1015">Disulfide bond</keyword>
<comment type="caution">
    <text evidence="10">The sequence shown here is derived from an EMBL/GenBank/DDBJ whole genome shotgun (WGS) entry which is preliminary data.</text>
</comment>
<evidence type="ECO:0000256" key="1">
    <source>
        <dbReference type="ARBA" id="ARBA00004418"/>
    </source>
</evidence>